<name>A0A0E9XE14_ANGAN</name>
<reference evidence="1" key="1">
    <citation type="submission" date="2014-11" db="EMBL/GenBank/DDBJ databases">
        <authorList>
            <person name="Amaro Gonzalez C."/>
        </authorList>
    </citation>
    <scope>NUCLEOTIDE SEQUENCE</scope>
</reference>
<dbReference type="AlphaFoldDB" id="A0A0E9XE14"/>
<protein>
    <submittedName>
        <fullName evidence="1">Uncharacterized protein</fullName>
    </submittedName>
</protein>
<reference evidence="1" key="2">
    <citation type="journal article" date="2015" name="Fish Shellfish Immunol.">
        <title>Early steps in the European eel (Anguilla anguilla)-Vibrio vulnificus interaction in the gills: Role of the RtxA13 toxin.</title>
        <authorList>
            <person name="Callol A."/>
            <person name="Pajuelo D."/>
            <person name="Ebbesson L."/>
            <person name="Teles M."/>
            <person name="MacKenzie S."/>
            <person name="Amaro C."/>
        </authorList>
    </citation>
    <scope>NUCLEOTIDE SEQUENCE</scope>
</reference>
<sequence>MYINIHKSDNLTKISRRSNRIWKIFSRDSGQIVCSSTV</sequence>
<organism evidence="1">
    <name type="scientific">Anguilla anguilla</name>
    <name type="common">European freshwater eel</name>
    <name type="synonym">Muraena anguilla</name>
    <dbReference type="NCBI Taxonomy" id="7936"/>
    <lineage>
        <taxon>Eukaryota</taxon>
        <taxon>Metazoa</taxon>
        <taxon>Chordata</taxon>
        <taxon>Craniata</taxon>
        <taxon>Vertebrata</taxon>
        <taxon>Euteleostomi</taxon>
        <taxon>Actinopterygii</taxon>
        <taxon>Neopterygii</taxon>
        <taxon>Teleostei</taxon>
        <taxon>Anguilliformes</taxon>
        <taxon>Anguillidae</taxon>
        <taxon>Anguilla</taxon>
    </lineage>
</organism>
<evidence type="ECO:0000313" key="1">
    <source>
        <dbReference type="EMBL" id="JAI00081.1"/>
    </source>
</evidence>
<proteinExistence type="predicted"/>
<dbReference type="EMBL" id="GBXM01008497">
    <property type="protein sequence ID" value="JAI00081.1"/>
    <property type="molecule type" value="Transcribed_RNA"/>
</dbReference>
<accession>A0A0E9XE14</accession>